<protein>
    <submittedName>
        <fullName evidence="1">Uncharacterized protein</fullName>
    </submittedName>
</protein>
<keyword evidence="2" id="KW-1185">Reference proteome</keyword>
<organism evidence="1 2">
    <name type="scientific">Ficus carica</name>
    <name type="common">Common fig</name>
    <dbReference type="NCBI Taxonomy" id="3494"/>
    <lineage>
        <taxon>Eukaryota</taxon>
        <taxon>Viridiplantae</taxon>
        <taxon>Streptophyta</taxon>
        <taxon>Embryophyta</taxon>
        <taxon>Tracheophyta</taxon>
        <taxon>Spermatophyta</taxon>
        <taxon>Magnoliopsida</taxon>
        <taxon>eudicotyledons</taxon>
        <taxon>Gunneridae</taxon>
        <taxon>Pentapetalae</taxon>
        <taxon>rosids</taxon>
        <taxon>fabids</taxon>
        <taxon>Rosales</taxon>
        <taxon>Moraceae</taxon>
        <taxon>Ficeae</taxon>
        <taxon>Ficus</taxon>
    </lineage>
</organism>
<dbReference type="EMBL" id="BTGU01000126">
    <property type="protein sequence ID" value="GMN62257.1"/>
    <property type="molecule type" value="Genomic_DNA"/>
</dbReference>
<dbReference type="AlphaFoldDB" id="A0AA88J5C6"/>
<comment type="caution">
    <text evidence="1">The sequence shown here is derived from an EMBL/GenBank/DDBJ whole genome shotgun (WGS) entry which is preliminary data.</text>
</comment>
<dbReference type="Proteomes" id="UP001187192">
    <property type="component" value="Unassembled WGS sequence"/>
</dbReference>
<sequence>MHSVSSRCCCQSRLLQATGGVETDSSRSAQVLEQVTLLWRLLSALRGLGPLFSSSPSAPVARLLDYWCTLEFHRGINEYPNGLDQVLNVPSEDLHLYWFSQCSRTTPAMGSPSALGTIRGRVLVALVVLVGLLFHGLSKVCKWCGGAALYRITRLDPPCTVVLRLVACKREAPHSKEDTSGVSTKGTPMLKSAFPASSDARATLMGRIPNGLGREWRRSRDKDRYSDRAAWAVHLEKDLLMVGEVLLRPVNWIPMVSA</sequence>
<gene>
    <name evidence="1" type="ORF">TIFTF001_031339</name>
</gene>
<evidence type="ECO:0000313" key="2">
    <source>
        <dbReference type="Proteomes" id="UP001187192"/>
    </source>
</evidence>
<accession>A0AA88J5C6</accession>
<proteinExistence type="predicted"/>
<name>A0AA88J5C6_FICCA</name>
<evidence type="ECO:0000313" key="1">
    <source>
        <dbReference type="EMBL" id="GMN62257.1"/>
    </source>
</evidence>
<reference evidence="1" key="1">
    <citation type="submission" date="2023-07" db="EMBL/GenBank/DDBJ databases">
        <title>draft genome sequence of fig (Ficus carica).</title>
        <authorList>
            <person name="Takahashi T."/>
            <person name="Nishimura K."/>
        </authorList>
    </citation>
    <scope>NUCLEOTIDE SEQUENCE</scope>
</reference>